<name>A0ABT7KJS1_9HYPH</name>
<evidence type="ECO:0000313" key="2">
    <source>
        <dbReference type="Proteomes" id="UP001172630"/>
    </source>
</evidence>
<protein>
    <submittedName>
        <fullName evidence="1">Uncharacterized protein</fullName>
    </submittedName>
</protein>
<accession>A0ABT7KJS1</accession>
<evidence type="ECO:0000313" key="1">
    <source>
        <dbReference type="EMBL" id="MDL2408422.1"/>
    </source>
</evidence>
<dbReference type="EMBL" id="JARFYN010000033">
    <property type="protein sequence ID" value="MDL2408422.1"/>
    <property type="molecule type" value="Genomic_DNA"/>
</dbReference>
<proteinExistence type="predicted"/>
<dbReference type="Proteomes" id="UP001172630">
    <property type="component" value="Unassembled WGS sequence"/>
</dbReference>
<sequence length="73" mass="7549">MLRCASVTATASGLWYPTHAVGDVVDTDTVLGTIRNHFGEAIGSAVSPINGKIMFQVSSLAINGGETITWIGA</sequence>
<gene>
    <name evidence="1" type="ORF">PY650_22775</name>
</gene>
<dbReference type="Gene3D" id="3.40.630.10">
    <property type="entry name" value="Zn peptidases"/>
    <property type="match status" value="1"/>
</dbReference>
<reference evidence="1" key="1">
    <citation type="submission" date="2023-06" db="EMBL/GenBank/DDBJ databases">
        <title>Phylogenetic Diversity of Rhizobium strains.</title>
        <authorList>
            <person name="Moura F.T."/>
            <person name="Helene L.C.F."/>
            <person name="Hungria M."/>
        </authorList>
    </citation>
    <scope>NUCLEOTIDE SEQUENCE</scope>
    <source>
        <strain evidence="1">CCGE524</strain>
    </source>
</reference>
<keyword evidence="2" id="KW-1185">Reference proteome</keyword>
<comment type="caution">
    <text evidence="1">The sequence shown here is derived from an EMBL/GenBank/DDBJ whole genome shotgun (WGS) entry which is preliminary data.</text>
</comment>
<dbReference type="RefSeq" id="WP_285881832.1">
    <property type="nucleotide sequence ID" value="NZ_JARFYN010000033.1"/>
</dbReference>
<organism evidence="1 2">
    <name type="scientific">Rhizobium calliandrae</name>
    <dbReference type="NCBI Taxonomy" id="1312182"/>
    <lineage>
        <taxon>Bacteria</taxon>
        <taxon>Pseudomonadati</taxon>
        <taxon>Pseudomonadota</taxon>
        <taxon>Alphaproteobacteria</taxon>
        <taxon>Hyphomicrobiales</taxon>
        <taxon>Rhizobiaceae</taxon>
        <taxon>Rhizobium/Agrobacterium group</taxon>
        <taxon>Rhizobium</taxon>
    </lineage>
</organism>